<keyword evidence="3" id="KW-0378">Hydrolase</keyword>
<dbReference type="RefSeq" id="WP_169467183.1">
    <property type="nucleotide sequence ID" value="NZ_JABBGG010000008.1"/>
</dbReference>
<keyword evidence="7" id="KW-1185">Reference proteome</keyword>
<evidence type="ECO:0000256" key="2">
    <source>
        <dbReference type="ARBA" id="ARBA00022797"/>
    </source>
</evidence>
<organism evidence="6 7">
    <name type="scientific">Massilia polaris</name>
    <dbReference type="NCBI Taxonomy" id="2728846"/>
    <lineage>
        <taxon>Bacteria</taxon>
        <taxon>Pseudomonadati</taxon>
        <taxon>Pseudomonadota</taxon>
        <taxon>Betaproteobacteria</taxon>
        <taxon>Burkholderiales</taxon>
        <taxon>Oxalobacteraceae</taxon>
        <taxon>Telluria group</taxon>
        <taxon>Massilia</taxon>
    </lineage>
</organism>
<dbReference type="SUPFAM" id="SSF53474">
    <property type="entry name" value="alpha/beta-Hydrolases"/>
    <property type="match status" value="1"/>
</dbReference>
<comment type="similarity">
    <text evidence="1">Belongs to the peptidase S33 family.</text>
</comment>
<dbReference type="Proteomes" id="UP000583752">
    <property type="component" value="Unassembled WGS sequence"/>
</dbReference>
<evidence type="ECO:0000256" key="3">
    <source>
        <dbReference type="ARBA" id="ARBA00022801"/>
    </source>
</evidence>
<dbReference type="GO" id="GO:0004301">
    <property type="term" value="F:epoxide hydrolase activity"/>
    <property type="evidence" value="ECO:0007669"/>
    <property type="project" value="TreeGrafter"/>
</dbReference>
<protein>
    <recommendedName>
        <fullName evidence="5">Epoxide hydrolase N-terminal domain-containing protein</fullName>
    </recommendedName>
</protein>
<dbReference type="InterPro" id="IPR029058">
    <property type="entry name" value="AB_hydrolase_fold"/>
</dbReference>
<evidence type="ECO:0000256" key="1">
    <source>
        <dbReference type="ARBA" id="ARBA00010088"/>
    </source>
</evidence>
<evidence type="ECO:0000313" key="6">
    <source>
        <dbReference type="EMBL" id="NML62314.1"/>
    </source>
</evidence>
<dbReference type="EMBL" id="JABBGG010000008">
    <property type="protein sequence ID" value="NML62314.1"/>
    <property type="molecule type" value="Genomic_DNA"/>
</dbReference>
<dbReference type="PANTHER" id="PTHR21661:SF35">
    <property type="entry name" value="EPOXIDE HYDROLASE"/>
    <property type="match status" value="1"/>
</dbReference>
<proteinExistence type="inferred from homology"/>
<dbReference type="InterPro" id="IPR010497">
    <property type="entry name" value="Epoxide_hydro_N"/>
</dbReference>
<feature type="domain" description="Epoxide hydrolase N-terminal" evidence="5">
    <location>
        <begin position="29"/>
        <end position="102"/>
    </location>
</feature>
<name>A0A848HM63_9BURK</name>
<dbReference type="AlphaFoldDB" id="A0A848HM63"/>
<keyword evidence="4" id="KW-0732">Signal</keyword>
<dbReference type="GO" id="GO:0097176">
    <property type="term" value="P:epoxide metabolic process"/>
    <property type="evidence" value="ECO:0007669"/>
    <property type="project" value="TreeGrafter"/>
</dbReference>
<sequence>MIMSVVLALILLFGASYAKTVSAAEDKAIKPFQAHIPQAQIDDLRRRIAATRFLERETVDDFSQGVQLAKLKPLVEYWGTKYDWRKAEAKLNALPQFVTNIAALIKK</sequence>
<feature type="chain" id="PRO_5032666825" description="Epoxide hydrolase N-terminal domain-containing protein" evidence="4">
    <location>
        <begin position="19"/>
        <end position="107"/>
    </location>
</feature>
<comment type="caution">
    <text evidence="6">The sequence shown here is derived from an EMBL/GenBank/DDBJ whole genome shotgun (WGS) entry which is preliminary data.</text>
</comment>
<accession>A0A848HM63</accession>
<feature type="signal peptide" evidence="4">
    <location>
        <begin position="1"/>
        <end position="18"/>
    </location>
</feature>
<gene>
    <name evidence="6" type="ORF">HHL21_14755</name>
</gene>
<evidence type="ECO:0000313" key="7">
    <source>
        <dbReference type="Proteomes" id="UP000583752"/>
    </source>
</evidence>
<dbReference type="PANTHER" id="PTHR21661">
    <property type="entry name" value="EPOXIDE HYDROLASE 1-RELATED"/>
    <property type="match status" value="1"/>
</dbReference>
<dbReference type="Pfam" id="PF06441">
    <property type="entry name" value="EHN"/>
    <property type="match status" value="1"/>
</dbReference>
<reference evidence="6 7" key="1">
    <citation type="submission" date="2020-04" db="EMBL/GenBank/DDBJ databases">
        <title>Massilia sp. RP-1-19 isolated from soil.</title>
        <authorList>
            <person name="Dahal R.H."/>
        </authorList>
    </citation>
    <scope>NUCLEOTIDE SEQUENCE [LARGE SCALE GENOMIC DNA]</scope>
    <source>
        <strain evidence="6 7">RP-1-19</strain>
    </source>
</reference>
<evidence type="ECO:0000256" key="4">
    <source>
        <dbReference type="SAM" id="SignalP"/>
    </source>
</evidence>
<evidence type="ECO:0000259" key="5">
    <source>
        <dbReference type="Pfam" id="PF06441"/>
    </source>
</evidence>
<keyword evidence="2" id="KW-0058">Aromatic hydrocarbons catabolism</keyword>
<dbReference type="Gene3D" id="3.40.50.1820">
    <property type="entry name" value="alpha/beta hydrolase"/>
    <property type="match status" value="1"/>
</dbReference>